<feature type="compositionally biased region" description="Low complexity" evidence="6">
    <location>
        <begin position="403"/>
        <end position="420"/>
    </location>
</feature>
<feature type="compositionally biased region" description="Polar residues" evidence="6">
    <location>
        <begin position="531"/>
        <end position="555"/>
    </location>
</feature>
<dbReference type="SMART" id="SM00504">
    <property type="entry name" value="Ubox"/>
    <property type="match status" value="1"/>
</dbReference>
<dbReference type="OMA" id="SHLTIRC"/>
<feature type="compositionally biased region" description="Polar residues" evidence="6">
    <location>
        <begin position="766"/>
        <end position="800"/>
    </location>
</feature>
<dbReference type="InterPro" id="IPR013083">
    <property type="entry name" value="Znf_RING/FYVE/PHD"/>
</dbReference>
<evidence type="ECO:0000313" key="10">
    <source>
        <dbReference type="RefSeq" id="XP_013389977.1"/>
    </source>
</evidence>
<dbReference type="RefSeq" id="XP_013389979.1">
    <property type="nucleotide sequence ID" value="XM_013534525.1"/>
</dbReference>
<keyword evidence="1 4" id="KW-0479">Metal-binding</keyword>
<dbReference type="GO" id="GO:0004842">
    <property type="term" value="F:ubiquitin-protein transferase activity"/>
    <property type="evidence" value="ECO:0007669"/>
    <property type="project" value="InterPro"/>
</dbReference>
<evidence type="ECO:0000313" key="12">
    <source>
        <dbReference type="RefSeq" id="XP_013389979.1"/>
    </source>
</evidence>
<feature type="compositionally biased region" description="Polar residues" evidence="6">
    <location>
        <begin position="655"/>
        <end position="664"/>
    </location>
</feature>
<dbReference type="SUPFAM" id="SSF49599">
    <property type="entry name" value="TRAF domain-like"/>
    <property type="match status" value="1"/>
</dbReference>
<feature type="compositionally biased region" description="Acidic residues" evidence="6">
    <location>
        <begin position="879"/>
        <end position="890"/>
    </location>
</feature>
<feature type="coiled-coil region" evidence="5">
    <location>
        <begin position="159"/>
        <end position="217"/>
    </location>
</feature>
<feature type="compositionally biased region" description="Low complexity" evidence="6">
    <location>
        <begin position="381"/>
        <end position="394"/>
    </location>
</feature>
<keyword evidence="3 4" id="KW-0862">Zinc</keyword>
<dbReference type="InterPro" id="IPR017907">
    <property type="entry name" value="Znf_RING_CS"/>
</dbReference>
<evidence type="ECO:0000256" key="4">
    <source>
        <dbReference type="PROSITE-ProRule" id="PRU00207"/>
    </source>
</evidence>
<dbReference type="GeneID" id="106158501"/>
<dbReference type="PROSITE" id="PS50089">
    <property type="entry name" value="ZF_RING_2"/>
    <property type="match status" value="1"/>
</dbReference>
<feature type="compositionally biased region" description="Polar residues" evidence="6">
    <location>
        <begin position="434"/>
        <end position="443"/>
    </location>
</feature>
<evidence type="ECO:0000313" key="9">
    <source>
        <dbReference type="Proteomes" id="UP000085678"/>
    </source>
</evidence>
<evidence type="ECO:0000259" key="7">
    <source>
        <dbReference type="PROSITE" id="PS50089"/>
    </source>
</evidence>
<evidence type="ECO:0000256" key="1">
    <source>
        <dbReference type="ARBA" id="ARBA00022723"/>
    </source>
</evidence>
<protein>
    <submittedName>
        <fullName evidence="10 11">Dentin sialophosphoprotein</fullName>
    </submittedName>
</protein>
<dbReference type="InterPro" id="IPR001841">
    <property type="entry name" value="Znf_RING"/>
</dbReference>
<dbReference type="Gene3D" id="3.30.40.10">
    <property type="entry name" value="Zinc/RING finger domain, C3HC4 (zinc finger)"/>
    <property type="match status" value="2"/>
</dbReference>
<keyword evidence="5" id="KW-0175">Coiled coil</keyword>
<dbReference type="PROSITE" id="PS00518">
    <property type="entry name" value="ZF_RING_1"/>
    <property type="match status" value="1"/>
</dbReference>
<dbReference type="KEGG" id="lak:106158501"/>
<feature type="compositionally biased region" description="Basic and acidic residues" evidence="6">
    <location>
        <begin position="607"/>
        <end position="624"/>
    </location>
</feature>
<feature type="region of interest" description="Disordered" evidence="6">
    <location>
        <begin position="631"/>
        <end position="667"/>
    </location>
</feature>
<dbReference type="InterPro" id="IPR003613">
    <property type="entry name" value="Ubox_domain"/>
</dbReference>
<feature type="compositionally biased region" description="Low complexity" evidence="6">
    <location>
        <begin position="303"/>
        <end position="333"/>
    </location>
</feature>
<dbReference type="PROSITE" id="PS50145">
    <property type="entry name" value="ZF_TRAF"/>
    <property type="match status" value="1"/>
</dbReference>
<sequence length="890" mass="99109">MSKYDTEQFDPAPVPELVCCICHCVFLDPVQTPCAHVFCRICIETWLDSHQSCPTCRRQGIKKADLEETVPIIRSMIQSLTMRCDNKENGCTELMKLEQYETHIKDCPFALLQCKFKKCGEKILRMNLSDHENQSCPHREKQCEADCGLMIPLREIASHSCLEALKRALSERKEELEKMKQYTQELLEQKNSLGQQRVQLERQLNEARDRLEMVRAVDSTSSEWSIEESVDDSDFEEVNIFQMDDENDIQIPENGRIRTRSQTQRTEATANAPAEDLHPDSRNRSEAEIHQTDDSRSEHSGDESTSSSSSASSSASSTSSVNSSQSRPQSNNSENLQGQAEVPALPCSDSDTSDTLYSYGRSPKLNENDVLSDTSMASVGLHSHSNSSSSSSLSPRKPTRVLSTSESDSDSNQSDSSNDSKASDGTDSEVTEVKLSSGSSSDTLLYALPSDQGENDDSEIDLIQEEEINYEKTLTGISNQKEEQLSKRKHIAMDKGTSGELQDCDKISNSKMLSKNQEKDRKHKQTGAKASCSSVREINSSGVMSSFEIQDGSSKQARKRKRVSDKVASGWRKQKLPEELQSSDSEDENDFTIIDKTVPRQRKCKRNDKTLKRTKSDMDCEKEEKMVKNSRLTATCKSKSTDSTNSKVAKRKRSCSPNSNSTNIPLVLIHKETEKDSNNKVEYKLNRLFGKINEGASTSSSILFEETSISKAKNPQCLSTVKDEKFGRQKHSSSAQNVKSSNKKQQNTTGQIDSQFKDCETKSKNKNPVSENAATNSSEGSESSTLPRDSTNGGRSNQNRPKAWISPEGLKVPPSCLEMLENFTAADESDSDDSSWREDDPENSDSEFSSISDVVTEEDTDYEVKIPLSAGQLLAQIDGDSDDSDDSWKP</sequence>
<keyword evidence="2 4" id="KW-0863">Zinc-finger</keyword>
<dbReference type="AlphaFoldDB" id="A0A1S3HY28"/>
<dbReference type="RefSeq" id="XP_013389980.1">
    <property type="nucleotide sequence ID" value="XM_013534526.1"/>
</dbReference>
<gene>
    <name evidence="10 11 12 13" type="primary">LOC106158501</name>
</gene>
<dbReference type="Proteomes" id="UP000085678">
    <property type="component" value="Unplaced"/>
</dbReference>
<evidence type="ECO:0000256" key="6">
    <source>
        <dbReference type="SAM" id="MobiDB-lite"/>
    </source>
</evidence>
<evidence type="ECO:0000313" key="13">
    <source>
        <dbReference type="RefSeq" id="XP_013389980.1"/>
    </source>
</evidence>
<dbReference type="RefSeq" id="XP_013389978.1">
    <property type="nucleotide sequence ID" value="XM_013534524.1"/>
</dbReference>
<dbReference type="GO" id="GO:0016567">
    <property type="term" value="P:protein ubiquitination"/>
    <property type="evidence" value="ECO:0007669"/>
    <property type="project" value="InterPro"/>
</dbReference>
<dbReference type="InterPro" id="IPR001293">
    <property type="entry name" value="Znf_TRAF"/>
</dbReference>
<evidence type="ECO:0000259" key="8">
    <source>
        <dbReference type="PROSITE" id="PS50145"/>
    </source>
</evidence>
<feature type="compositionally biased region" description="Basic and acidic residues" evidence="6">
    <location>
        <begin position="275"/>
        <end position="302"/>
    </location>
</feature>
<dbReference type="Pfam" id="PF13923">
    <property type="entry name" value="zf-C3HC4_2"/>
    <property type="match status" value="1"/>
</dbReference>
<feature type="region of interest" description="Disordered" evidence="6">
    <location>
        <begin position="242"/>
        <end position="460"/>
    </location>
</feature>
<name>A0A1S3HY28_LINAN</name>
<dbReference type="GO" id="GO:0008270">
    <property type="term" value="F:zinc ion binding"/>
    <property type="evidence" value="ECO:0007669"/>
    <property type="project" value="UniProtKB-KW"/>
</dbReference>
<evidence type="ECO:0000313" key="11">
    <source>
        <dbReference type="RefSeq" id="XP_013389978.1"/>
    </source>
</evidence>
<organism evidence="9 12">
    <name type="scientific">Lingula anatina</name>
    <name type="common">Brachiopod</name>
    <name type="synonym">Lingula unguis</name>
    <dbReference type="NCBI Taxonomy" id="7574"/>
    <lineage>
        <taxon>Eukaryota</taxon>
        <taxon>Metazoa</taxon>
        <taxon>Spiralia</taxon>
        <taxon>Lophotrochozoa</taxon>
        <taxon>Brachiopoda</taxon>
        <taxon>Linguliformea</taxon>
        <taxon>Lingulata</taxon>
        <taxon>Lingulida</taxon>
        <taxon>Linguloidea</taxon>
        <taxon>Lingulidae</taxon>
        <taxon>Lingula</taxon>
    </lineage>
</organism>
<dbReference type="STRING" id="7574.A0A1S3HY28"/>
<dbReference type="SUPFAM" id="SSF57850">
    <property type="entry name" value="RING/U-box"/>
    <property type="match status" value="1"/>
</dbReference>
<dbReference type="GO" id="GO:0043122">
    <property type="term" value="P:regulation of canonical NF-kappaB signal transduction"/>
    <property type="evidence" value="ECO:0007669"/>
    <property type="project" value="TreeGrafter"/>
</dbReference>
<feature type="region of interest" description="Disordered" evidence="6">
    <location>
        <begin position="713"/>
        <end position="890"/>
    </location>
</feature>
<feature type="region of interest" description="Disordered" evidence="6">
    <location>
        <begin position="605"/>
        <end position="624"/>
    </location>
</feature>
<dbReference type="PANTHER" id="PTHR10131">
    <property type="entry name" value="TNF RECEPTOR ASSOCIATED FACTOR"/>
    <property type="match status" value="1"/>
</dbReference>
<dbReference type="PANTHER" id="PTHR10131:SF157">
    <property type="entry name" value="RECEPTOR-ASSOCIATED FACTOR, PUTATIVE-RELATED"/>
    <property type="match status" value="1"/>
</dbReference>
<feature type="compositionally biased region" description="Acidic residues" evidence="6">
    <location>
        <begin position="827"/>
        <end position="845"/>
    </location>
</feature>
<dbReference type="SMART" id="SM00184">
    <property type="entry name" value="RING"/>
    <property type="match status" value="1"/>
</dbReference>
<accession>A0A1S3HY28</accession>
<feature type="domain" description="TRAF-type" evidence="8">
    <location>
        <begin position="102"/>
        <end position="147"/>
    </location>
</feature>
<feature type="compositionally biased region" description="Polar residues" evidence="6">
    <location>
        <begin position="732"/>
        <end position="754"/>
    </location>
</feature>
<dbReference type="OrthoDB" id="9049620at2759"/>
<evidence type="ECO:0000256" key="2">
    <source>
        <dbReference type="ARBA" id="ARBA00022771"/>
    </source>
</evidence>
<evidence type="ECO:0000256" key="3">
    <source>
        <dbReference type="ARBA" id="ARBA00022833"/>
    </source>
</evidence>
<dbReference type="RefSeq" id="XP_013389977.1">
    <property type="nucleotide sequence ID" value="XM_013534523.1"/>
</dbReference>
<feature type="compositionally biased region" description="Polar residues" evidence="6">
    <location>
        <begin position="260"/>
        <end position="269"/>
    </location>
</feature>
<proteinExistence type="predicted"/>
<evidence type="ECO:0000256" key="5">
    <source>
        <dbReference type="SAM" id="Coils"/>
    </source>
</evidence>
<feature type="region of interest" description="Disordered" evidence="6">
    <location>
        <begin position="473"/>
        <end position="599"/>
    </location>
</feature>
<reference evidence="10 11" key="1">
    <citation type="submission" date="2025-04" db="UniProtKB">
        <authorList>
            <consortium name="RefSeq"/>
        </authorList>
    </citation>
    <scope>IDENTIFICATION</scope>
    <source>
        <tissue evidence="10 11">Gonads</tissue>
    </source>
</reference>
<dbReference type="Pfam" id="PF02176">
    <property type="entry name" value="zf-TRAF"/>
    <property type="match status" value="1"/>
</dbReference>
<keyword evidence="9" id="KW-1185">Reference proteome</keyword>
<feature type="domain" description="RING-type" evidence="7">
    <location>
        <begin position="19"/>
        <end position="57"/>
    </location>
</feature>
<feature type="compositionally biased region" description="Polar residues" evidence="6">
    <location>
        <begin position="631"/>
        <end position="647"/>
    </location>
</feature>
<feature type="zinc finger region" description="TRAF-type" evidence="4">
    <location>
        <begin position="102"/>
        <end position="147"/>
    </location>
</feature>